<proteinExistence type="inferred from homology"/>
<dbReference type="Pfam" id="PF18101">
    <property type="entry name" value="Pan3_CK"/>
    <property type="match status" value="1"/>
</dbReference>
<evidence type="ECO:0000256" key="3">
    <source>
        <dbReference type="ARBA" id="ARBA00022664"/>
    </source>
</evidence>
<dbReference type="AlphaFoldDB" id="A0AA38H865"/>
<organism evidence="10 11">
    <name type="scientific">Dioszegia hungarica</name>
    <dbReference type="NCBI Taxonomy" id="4972"/>
    <lineage>
        <taxon>Eukaryota</taxon>
        <taxon>Fungi</taxon>
        <taxon>Dikarya</taxon>
        <taxon>Basidiomycota</taxon>
        <taxon>Agaricomycotina</taxon>
        <taxon>Tremellomycetes</taxon>
        <taxon>Tremellales</taxon>
        <taxon>Bulleribasidiaceae</taxon>
        <taxon>Dioszegia</taxon>
    </lineage>
</organism>
<feature type="binding site" evidence="7">
    <location>
        <position position="302"/>
    </location>
    <ligand>
        <name>ATP</name>
        <dbReference type="ChEBI" id="CHEBI:30616"/>
    </ligand>
</feature>
<comment type="domain">
    <text evidence="7">Contains a pseudokinase domain. The protein kinase domain is predicted to be catalytically inactive because some of the residues important for catalytic activity are substituted and it lacks the equivalent of the binding site for a peptide substrate. However, it has retained an ATP-binding site and ATP-binding is required for mRNA degradation, stimulating the activity of the PAN2 nuclease in vitro. The nucleotide-binding site is juxtaposed to the RNase active site of PAN2 in the complex and may actually bind nucleosides of a poly(A) RNA rather than ATP, feeding the poly(A)-tail to the active site of the deadenylase and thus increasing the efficiency with which this distributive enzyme degrades oligo(A) RNAs.</text>
</comment>
<keyword evidence="11" id="KW-1185">Reference proteome</keyword>
<dbReference type="HAMAP" id="MF_03181">
    <property type="entry name" value="PAN3"/>
    <property type="match status" value="1"/>
</dbReference>
<name>A0AA38H865_9TREE</name>
<comment type="caution">
    <text evidence="7">Lacks conserved residue(s) required for the propagation of feature annotation.</text>
</comment>
<accession>A0AA38H865</accession>
<dbReference type="Proteomes" id="UP001164286">
    <property type="component" value="Unassembled WGS sequence"/>
</dbReference>
<comment type="domain">
    <text evidence="7">The pseudokinase domain, the coiled-coil (CC), and C-terminal knob domain (CK) form a structural unit (PKC) that forms an extensive high-affinity interaction surface for PAN2.</text>
</comment>
<dbReference type="InterPro" id="IPR041332">
    <property type="entry name" value="Pan3_CK"/>
</dbReference>
<feature type="binding site" evidence="7">
    <location>
        <begin position="414"/>
        <end position="415"/>
    </location>
    <ligand>
        <name>ATP</name>
        <dbReference type="ChEBI" id="CHEBI:30616"/>
    </ligand>
</feature>
<evidence type="ECO:0000256" key="1">
    <source>
        <dbReference type="ARBA" id="ARBA00004496"/>
    </source>
</evidence>
<dbReference type="InterPro" id="IPR030844">
    <property type="entry name" value="PAN3"/>
</dbReference>
<keyword evidence="6 7" id="KW-0175">Coiled coil</keyword>
<comment type="caution">
    <text evidence="10">The sequence shown here is derived from an EMBL/GenBank/DDBJ whole genome shotgun (WGS) entry which is preliminary data.</text>
</comment>
<keyword evidence="4 7" id="KW-0547">Nucleotide-binding</keyword>
<dbReference type="PROSITE" id="PS50011">
    <property type="entry name" value="PROTEIN_KINASE_DOM"/>
    <property type="match status" value="1"/>
</dbReference>
<evidence type="ECO:0000256" key="4">
    <source>
        <dbReference type="ARBA" id="ARBA00022741"/>
    </source>
</evidence>
<dbReference type="SMART" id="SM00220">
    <property type="entry name" value="S_TKc"/>
    <property type="match status" value="1"/>
</dbReference>
<dbReference type="InterPro" id="IPR011009">
    <property type="entry name" value="Kinase-like_dom_sf"/>
</dbReference>
<dbReference type="GO" id="GO:0031251">
    <property type="term" value="C:PAN complex"/>
    <property type="evidence" value="ECO:0007669"/>
    <property type="project" value="UniProtKB-UniRule"/>
</dbReference>
<comment type="domain">
    <text evidence="7">The N-terminal zinc finger binds to poly(A) RNA.</text>
</comment>
<feature type="domain" description="Protein kinase" evidence="9">
    <location>
        <begin position="275"/>
        <end position="552"/>
    </location>
</feature>
<dbReference type="FunFam" id="1.10.287.3700:FF:000001">
    <property type="entry name" value="PAN2-PAN3 deadenylation complex subunit PAN3"/>
    <property type="match status" value="1"/>
</dbReference>
<comment type="subcellular location">
    <subcellularLocation>
        <location evidence="1 7">Cytoplasm</location>
    </subcellularLocation>
</comment>
<keyword evidence="2 7" id="KW-0963">Cytoplasm</keyword>
<evidence type="ECO:0000256" key="7">
    <source>
        <dbReference type="HAMAP-Rule" id="MF_03181"/>
    </source>
</evidence>
<dbReference type="GO" id="GO:0000932">
    <property type="term" value="C:P-body"/>
    <property type="evidence" value="ECO:0007669"/>
    <property type="project" value="TreeGrafter"/>
</dbReference>
<feature type="binding site" evidence="7">
    <location>
        <begin position="351"/>
        <end position="358"/>
    </location>
    <ligand>
        <name>ATP</name>
        <dbReference type="ChEBI" id="CHEBI:30616"/>
    </ligand>
</feature>
<dbReference type="EMBL" id="JAKWFO010000005">
    <property type="protein sequence ID" value="KAI9636227.1"/>
    <property type="molecule type" value="Genomic_DNA"/>
</dbReference>
<comment type="function">
    <text evidence="7">Regulatory subunit of the poly(A)-nuclease (PAN) deadenylation complex, one of two cytoplasmic mRNA deadenylases involved in mRNA turnover. PAN specifically shortens poly(A) tails of RNA and the activity is stimulated by poly(A)-binding protein PAB1. PAN deadenylation is followed by rapid degradation of the shortened mRNA tails by the CCR4-NOT complex. Deadenylated mRNAs are then degraded by two alternative mechanisms, namely exosome-mediated 3'-5' exonucleolytic degradation, or deadenlyation-dependent mRNA decaping and subsequent 5'-3' exonucleolytic degradation by XRN1. May also be involved in post-transcriptional maturation of mRNA poly(A) tails. PAN3 acts as a positive regulator for PAN activity, recruiting the catalytic subunit PAN2 to mRNA via its interaction with RNA and with PAB1.</text>
</comment>
<feature type="region of interest" description="Knob domain" evidence="7">
    <location>
        <begin position="552"/>
        <end position="659"/>
    </location>
</feature>
<dbReference type="PANTHER" id="PTHR12272">
    <property type="entry name" value="DEADENYLATION COMPLEX SUBUNIT PAN3"/>
    <property type="match status" value="1"/>
</dbReference>
<sequence length="659" mass="71582">MALPAPRSAAVQIKRPPPPEFTPAASTAQLPAASGPTSPVAFKSVGGAGVSASPAPGAKRETTQRLCRNVMIYGLSAVLMMQCIYYHPAPGEAISTPASTAPSPSLANTSLPSANGSKLAAGLGAAAPAFVPKTPTVENTSPAHSAISLQPQWASQADGGILELEVDGVPMQPGLSYDDQSMYMTQQHIRPPLDYNLYTAPLTSVANPPLATHPLHSFCIPDDLRRYLTSRNDAQWFAPSGNSYPGLPNEIGVYHSLTPLDPPRLPMHGGPIHGHPLSRIFPHPAPAYRARSTVDGGIYMLRRIEGYKLVNEAAFGAIDSWKRMRHPNIVSLREAFTTKGFGDNSLIFVYDFHPDSATVLDEHIQPDAAPLTMGRRRLGMPIHEKVLWSYITQVANGLKAIHMSGLAARNMDPSKMLITGKNRIRLNGCGILDVLAYDGSTPVAVFQQEDLVSFGKLVISLCCEFFAPGQHPGPALEHITRQYSPDVKNLILFLVSKPSPLKSVDDVIRMAGARILNDLDAAQNYIDVLEQNLATELENARLVRLMSKLGFINERAEFELDSRWSDTGDRYILKLFRDYVFHSVGGDGRPILDMSHVVTCLNKLDAGLDEKVMLVSRDDQSCLVVTYRDIKICVEGAYNELRNSGAGMMGAGMMQMLGR</sequence>
<evidence type="ECO:0000256" key="6">
    <source>
        <dbReference type="ARBA" id="ARBA00023054"/>
    </source>
</evidence>
<dbReference type="GO" id="GO:0000289">
    <property type="term" value="P:nuclear-transcribed mRNA poly(A) tail shortening"/>
    <property type="evidence" value="ECO:0007669"/>
    <property type="project" value="UniProtKB-UniRule"/>
</dbReference>
<comment type="similarity">
    <text evidence="7">Belongs to the protein kinase superfamily. PAN3 family.</text>
</comment>
<keyword evidence="5 7" id="KW-0067">ATP-binding</keyword>
<evidence type="ECO:0000313" key="10">
    <source>
        <dbReference type="EMBL" id="KAI9636227.1"/>
    </source>
</evidence>
<dbReference type="Gene3D" id="1.10.510.10">
    <property type="entry name" value="Transferase(Phosphotransferase) domain 1"/>
    <property type="match status" value="1"/>
</dbReference>
<dbReference type="GO" id="GO:0006397">
    <property type="term" value="P:mRNA processing"/>
    <property type="evidence" value="ECO:0007669"/>
    <property type="project" value="UniProtKB-KW"/>
</dbReference>
<dbReference type="InterPro" id="IPR000719">
    <property type="entry name" value="Prot_kinase_dom"/>
</dbReference>
<dbReference type="GO" id="GO:0005524">
    <property type="term" value="F:ATP binding"/>
    <property type="evidence" value="ECO:0007669"/>
    <property type="project" value="UniProtKB-UniRule"/>
</dbReference>
<feature type="region of interest" description="Disordered" evidence="8">
    <location>
        <begin position="1"/>
        <end position="37"/>
    </location>
</feature>
<dbReference type="PANTHER" id="PTHR12272:SF11">
    <property type="entry name" value="PAN2-PAN3 DEADENYLATION COMPLEX SUBUNIT PAN3"/>
    <property type="match status" value="1"/>
</dbReference>
<protein>
    <recommendedName>
        <fullName evidence="7">PAN2-PAN3 deadenylation complex subunit PAN3</fullName>
    </recommendedName>
    <alternativeName>
        <fullName evidence="7">PAB1P-dependent poly(A)-specific ribonuclease</fullName>
    </alternativeName>
    <alternativeName>
        <fullName evidence="7">Poly(A)-nuclease deadenylation complex subunit 3</fullName>
        <shortName evidence="7">PAN deadenylation complex subunit 3</shortName>
    </alternativeName>
</protein>
<gene>
    <name evidence="7" type="primary">PAN3</name>
    <name evidence="10" type="ORF">MKK02DRAFT_44931</name>
</gene>
<evidence type="ECO:0000259" key="9">
    <source>
        <dbReference type="PROSITE" id="PS50011"/>
    </source>
</evidence>
<evidence type="ECO:0000256" key="2">
    <source>
        <dbReference type="ARBA" id="ARBA00022490"/>
    </source>
</evidence>
<evidence type="ECO:0000313" key="11">
    <source>
        <dbReference type="Proteomes" id="UP001164286"/>
    </source>
</evidence>
<dbReference type="SUPFAM" id="SSF56112">
    <property type="entry name" value="Protein kinase-like (PK-like)"/>
    <property type="match status" value="1"/>
</dbReference>
<reference evidence="10" key="1">
    <citation type="journal article" date="2022" name="G3 (Bethesda)">
        <title>High quality genome of the basidiomycete yeast Dioszegia hungarica PDD-24b-2 isolated from cloud water.</title>
        <authorList>
            <person name="Jarrige D."/>
            <person name="Haridas S."/>
            <person name="Bleykasten-Grosshans C."/>
            <person name="Joly M."/>
            <person name="Nadalig T."/>
            <person name="Sancelme M."/>
            <person name="Vuilleumier S."/>
            <person name="Grigoriev I.V."/>
            <person name="Amato P."/>
            <person name="Bringel F."/>
        </authorList>
    </citation>
    <scope>NUCLEOTIDE SEQUENCE</scope>
    <source>
        <strain evidence="10">PDD-24b-2</strain>
    </source>
</reference>
<comment type="subunit">
    <text evidence="7">Homodimer. Forms a heterotrimer with a catalytic subunit PAN2 to form the poly(A)-nuclease (PAN) deadenylation complex. Interacts (via PAM-2 motif) with poly(A)-binding protein PAB1 (via PABC domain), conferring substrate specificity of the enzyme complex.</text>
</comment>
<feature type="coiled-coil region" evidence="7">
    <location>
        <begin position="513"/>
        <end position="551"/>
    </location>
</feature>
<dbReference type="GO" id="GO:0004672">
    <property type="term" value="F:protein kinase activity"/>
    <property type="evidence" value="ECO:0007669"/>
    <property type="project" value="InterPro"/>
</dbReference>
<keyword evidence="3 7" id="KW-0507">mRNA processing</keyword>
<dbReference type="GO" id="GO:0008143">
    <property type="term" value="F:poly(A) binding"/>
    <property type="evidence" value="ECO:0007669"/>
    <property type="project" value="TreeGrafter"/>
</dbReference>
<dbReference type="Gene3D" id="1.20.5.5160">
    <property type="match status" value="1"/>
</dbReference>
<dbReference type="Gene3D" id="1.10.287.3700">
    <property type="match status" value="1"/>
</dbReference>
<evidence type="ECO:0000256" key="5">
    <source>
        <dbReference type="ARBA" id="ARBA00022840"/>
    </source>
</evidence>
<evidence type="ECO:0000256" key="8">
    <source>
        <dbReference type="SAM" id="MobiDB-lite"/>
    </source>
</evidence>